<sequence>MSKPSMLIYIHGFNSSPLSHKAQVMLRYCEEHRPDIKVVVPKLPNYPREAALCLEALMDEYQANYHIGLVGSSLGGYFSAWLHQKYGVAAVLVNPAVKPYDLLVDYLGPQQNPYTHEQYELTEYHMHELKALDCMILPEPKRVWILSQTDDEVLDYQQAIAKYSDAVQTVEQGGDHSFVNFERYPEKIVQFLNL</sequence>
<dbReference type="Gene3D" id="3.40.50.1820">
    <property type="entry name" value="alpha/beta hydrolase"/>
    <property type="match status" value="1"/>
</dbReference>
<dbReference type="PANTHER" id="PTHR35602">
    <property type="entry name" value="ESTERASE YQIA-RELATED"/>
    <property type="match status" value="1"/>
</dbReference>
<name>A0ABS7YLR2_9VIBR</name>
<keyword evidence="2" id="KW-1185">Reference proteome</keyword>
<organism evidence="1 2">
    <name type="scientific">Vibrio tritonius</name>
    <dbReference type="NCBI Taxonomy" id="1435069"/>
    <lineage>
        <taxon>Bacteria</taxon>
        <taxon>Pseudomonadati</taxon>
        <taxon>Pseudomonadota</taxon>
        <taxon>Gammaproteobacteria</taxon>
        <taxon>Vibrionales</taxon>
        <taxon>Vibrionaceae</taxon>
        <taxon>Vibrio</taxon>
    </lineage>
</organism>
<dbReference type="InterPro" id="IPR008886">
    <property type="entry name" value="UPF0227/Esterase_YqiA"/>
</dbReference>
<protein>
    <submittedName>
        <fullName evidence="1">Esterase YqiA</fullName>
    </submittedName>
</protein>
<dbReference type="PANTHER" id="PTHR35602:SF3">
    <property type="entry name" value="ESTERASE YQIA"/>
    <property type="match status" value="1"/>
</dbReference>
<dbReference type="NCBIfam" id="NF008291">
    <property type="entry name" value="PRK11071.1"/>
    <property type="match status" value="1"/>
</dbReference>
<evidence type="ECO:0000313" key="1">
    <source>
        <dbReference type="EMBL" id="MCA2016002.1"/>
    </source>
</evidence>
<dbReference type="Proteomes" id="UP001199044">
    <property type="component" value="Unassembled WGS sequence"/>
</dbReference>
<dbReference type="Pfam" id="PF05728">
    <property type="entry name" value="UPF0227"/>
    <property type="match status" value="1"/>
</dbReference>
<accession>A0ABS7YLR2</accession>
<dbReference type="EMBL" id="JAIWIU010000043">
    <property type="protein sequence ID" value="MCA2016002.1"/>
    <property type="molecule type" value="Genomic_DNA"/>
</dbReference>
<evidence type="ECO:0000313" key="2">
    <source>
        <dbReference type="Proteomes" id="UP001199044"/>
    </source>
</evidence>
<dbReference type="InterPro" id="IPR029058">
    <property type="entry name" value="AB_hydrolase_fold"/>
</dbReference>
<reference evidence="2" key="1">
    <citation type="submission" date="2023-07" db="EMBL/GenBank/DDBJ databases">
        <title>Molecular identification of indigenous halophilic bacteria isolated from red sea cost, biodegradation of synthetic dyes and assessment of degraded metabolite toxicity.</title>
        <authorList>
            <person name="Chaieb K."/>
            <person name="Altayb H.N."/>
        </authorList>
    </citation>
    <scope>NUCLEOTIDE SEQUENCE [LARGE SCALE GENOMIC DNA]</scope>
    <source>
        <strain evidence="2">K20</strain>
    </source>
</reference>
<proteinExistence type="predicted"/>
<comment type="caution">
    <text evidence="1">The sequence shown here is derived from an EMBL/GenBank/DDBJ whole genome shotgun (WGS) entry which is preliminary data.</text>
</comment>
<gene>
    <name evidence="1" type="primary">yqiA</name>
    <name evidence="1" type="ORF">LDJ79_07760</name>
</gene>
<dbReference type="RefSeq" id="WP_068715039.1">
    <property type="nucleotide sequence ID" value="NZ_AP014635.1"/>
</dbReference>
<dbReference type="SUPFAM" id="SSF53474">
    <property type="entry name" value="alpha/beta-Hydrolases"/>
    <property type="match status" value="1"/>
</dbReference>